<proteinExistence type="predicted"/>
<reference evidence="1" key="1">
    <citation type="submission" date="2024-05" db="EMBL/GenBank/DDBJ databases">
        <authorList>
            <person name="Yang L."/>
            <person name="Pan L."/>
        </authorList>
    </citation>
    <scope>NUCLEOTIDE SEQUENCE</scope>
    <source>
        <strain evidence="1">FCG-7</strain>
    </source>
</reference>
<accession>A0AAU7FBN2</accession>
<evidence type="ECO:0000313" key="1">
    <source>
        <dbReference type="EMBL" id="XBM01339.1"/>
    </source>
</evidence>
<evidence type="ECO:0008006" key="2">
    <source>
        <dbReference type="Google" id="ProtNLM"/>
    </source>
</evidence>
<sequence>MNRIPEFLALLESELVDQPDLYADLRAVMQFEPYSLLPWLPLLDAAVHKLGDLPTVVKWLTCPHIELNGAAPASLVGSDNGVARARALLEKYEPLPPWRKP</sequence>
<organism evidence="1">
    <name type="scientific">Chitinibacter mangrovi</name>
    <dbReference type="NCBI Taxonomy" id="3153927"/>
    <lineage>
        <taxon>Bacteria</taxon>
        <taxon>Pseudomonadati</taxon>
        <taxon>Pseudomonadota</taxon>
        <taxon>Betaproteobacteria</taxon>
        <taxon>Neisseriales</taxon>
        <taxon>Chitinibacteraceae</taxon>
        <taxon>Chitinibacter</taxon>
    </lineage>
</organism>
<gene>
    <name evidence="1" type="ORF">ABHF33_03340</name>
</gene>
<dbReference type="EMBL" id="CP157355">
    <property type="protein sequence ID" value="XBM01339.1"/>
    <property type="molecule type" value="Genomic_DNA"/>
</dbReference>
<dbReference type="RefSeq" id="WP_348945640.1">
    <property type="nucleotide sequence ID" value="NZ_CP157355.1"/>
</dbReference>
<dbReference type="KEGG" id="cmav:ABHF33_03340"/>
<name>A0AAU7FBN2_9NEIS</name>
<dbReference type="AlphaFoldDB" id="A0AAU7FBN2"/>
<protein>
    <recommendedName>
        <fullName evidence="2">DUF2384 domain-containing protein</fullName>
    </recommendedName>
</protein>